<gene>
    <name evidence="1" type="ORF">GCM10023094_15330</name>
</gene>
<evidence type="ECO:0000313" key="2">
    <source>
        <dbReference type="Proteomes" id="UP001501183"/>
    </source>
</evidence>
<accession>A0ABP8P0C3</accession>
<dbReference type="Proteomes" id="UP001501183">
    <property type="component" value="Unassembled WGS sequence"/>
</dbReference>
<dbReference type="Pfam" id="PF19458">
    <property type="entry name" value="DUF5995"/>
    <property type="match status" value="1"/>
</dbReference>
<comment type="caution">
    <text evidence="1">The sequence shown here is derived from an EMBL/GenBank/DDBJ whole genome shotgun (WGS) entry which is preliminary data.</text>
</comment>
<protein>
    <submittedName>
        <fullName evidence="1">DUF5995 family protein</fullName>
    </submittedName>
</protein>
<name>A0ABP8P0C3_9NOCA</name>
<keyword evidence="2" id="KW-1185">Reference proteome</keyword>
<organism evidence="1 2">
    <name type="scientific">Rhodococcus olei</name>
    <dbReference type="NCBI Taxonomy" id="2161675"/>
    <lineage>
        <taxon>Bacteria</taxon>
        <taxon>Bacillati</taxon>
        <taxon>Actinomycetota</taxon>
        <taxon>Actinomycetes</taxon>
        <taxon>Mycobacteriales</taxon>
        <taxon>Nocardiaceae</taxon>
        <taxon>Rhodococcus</taxon>
    </lineage>
</organism>
<proteinExistence type="predicted"/>
<evidence type="ECO:0000313" key="1">
    <source>
        <dbReference type="EMBL" id="GAA4476157.1"/>
    </source>
</evidence>
<dbReference type="RefSeq" id="WP_345343285.1">
    <property type="nucleotide sequence ID" value="NZ_BAABFB010000029.1"/>
</dbReference>
<dbReference type="InterPro" id="IPR046037">
    <property type="entry name" value="DUF5995"/>
</dbReference>
<reference evidence="2" key="1">
    <citation type="journal article" date="2019" name="Int. J. Syst. Evol. Microbiol.">
        <title>The Global Catalogue of Microorganisms (GCM) 10K type strain sequencing project: providing services to taxonomists for standard genome sequencing and annotation.</title>
        <authorList>
            <consortium name="The Broad Institute Genomics Platform"/>
            <consortium name="The Broad Institute Genome Sequencing Center for Infectious Disease"/>
            <person name="Wu L."/>
            <person name="Ma J."/>
        </authorList>
    </citation>
    <scope>NUCLEOTIDE SEQUENCE [LARGE SCALE GENOMIC DNA]</scope>
    <source>
        <strain evidence="2">JCM 32206</strain>
    </source>
</reference>
<sequence>MQATTIDDVLSILPGIVDDTRSRRDPLGYFAALYRQVTIEVKKGIDGGVFDDGPRMSRFDASFANAYLAAYETFNAGGRPSGAWGFAFERARSGTPIILQNLLLGINAHINLDLGVVTGTAFRGSELPGFRADYDRLNAILAALVPRVRAVVEGFSPRLGELTELGGPTAELALRFSVETARDDAWLAATVISVTPRDFRGAAIDVLDGKAKLLGRIVADQPEPAATVVRHIRDAESTDVGAIITALDGIARP</sequence>
<dbReference type="EMBL" id="BAABFB010000029">
    <property type="protein sequence ID" value="GAA4476157.1"/>
    <property type="molecule type" value="Genomic_DNA"/>
</dbReference>